<evidence type="ECO:0000313" key="5">
    <source>
        <dbReference type="Proteomes" id="UP000767238"/>
    </source>
</evidence>
<comment type="caution">
    <text evidence="4">The sequence shown here is derived from an EMBL/GenBank/DDBJ whole genome shotgun (WGS) entry which is preliminary data.</text>
</comment>
<dbReference type="PROSITE" id="PS50137">
    <property type="entry name" value="DS_RBD"/>
    <property type="match status" value="1"/>
</dbReference>
<feature type="non-terminal residue" evidence="4">
    <location>
        <position position="1"/>
    </location>
</feature>
<dbReference type="Proteomes" id="UP000767238">
    <property type="component" value="Unassembled WGS sequence"/>
</dbReference>
<dbReference type="AlphaFoldDB" id="A0A9P8K259"/>
<gene>
    <name evidence="4" type="ORF">KCV03_g10178</name>
</gene>
<proteinExistence type="predicted"/>
<dbReference type="GO" id="GO:0003723">
    <property type="term" value="F:RNA binding"/>
    <property type="evidence" value="ECO:0007669"/>
    <property type="project" value="UniProtKB-UniRule"/>
</dbReference>
<evidence type="ECO:0000256" key="2">
    <source>
        <dbReference type="SAM" id="MobiDB-lite"/>
    </source>
</evidence>
<dbReference type="SUPFAM" id="SSF54768">
    <property type="entry name" value="dsRNA-binding domain-like"/>
    <property type="match status" value="1"/>
</dbReference>
<dbReference type="EMBL" id="JAHFYH010000189">
    <property type="protein sequence ID" value="KAH0210057.1"/>
    <property type="molecule type" value="Genomic_DNA"/>
</dbReference>
<dbReference type="SMART" id="SM00358">
    <property type="entry name" value="DSRM"/>
    <property type="match status" value="1"/>
</dbReference>
<evidence type="ECO:0000256" key="1">
    <source>
        <dbReference type="PROSITE-ProRule" id="PRU00266"/>
    </source>
</evidence>
<evidence type="ECO:0000313" key="4">
    <source>
        <dbReference type="EMBL" id="KAH0210057.1"/>
    </source>
</evidence>
<feature type="region of interest" description="Disordered" evidence="2">
    <location>
        <begin position="151"/>
        <end position="203"/>
    </location>
</feature>
<dbReference type="Gene3D" id="3.30.160.20">
    <property type="match status" value="1"/>
</dbReference>
<dbReference type="CDD" id="cd00048">
    <property type="entry name" value="DSRM_SF"/>
    <property type="match status" value="1"/>
</dbReference>
<dbReference type="Pfam" id="PF00035">
    <property type="entry name" value="dsrm"/>
    <property type="match status" value="1"/>
</dbReference>
<reference evidence="4" key="2">
    <citation type="submission" date="2021-08" db="EMBL/GenBank/DDBJ databases">
        <authorList>
            <person name="Gostincar C."/>
            <person name="Sun X."/>
            <person name="Song Z."/>
            <person name="Gunde-Cimerman N."/>
        </authorList>
    </citation>
    <scope>NUCLEOTIDE SEQUENCE</scope>
    <source>
        <strain evidence="4">EXF-8016</strain>
    </source>
</reference>
<organism evidence="4 5">
    <name type="scientific">Aureobasidium melanogenum</name>
    <name type="common">Aureobasidium pullulans var. melanogenum</name>
    <dbReference type="NCBI Taxonomy" id="46634"/>
    <lineage>
        <taxon>Eukaryota</taxon>
        <taxon>Fungi</taxon>
        <taxon>Dikarya</taxon>
        <taxon>Ascomycota</taxon>
        <taxon>Pezizomycotina</taxon>
        <taxon>Dothideomycetes</taxon>
        <taxon>Dothideomycetidae</taxon>
        <taxon>Dothideales</taxon>
        <taxon>Saccotheciaceae</taxon>
        <taxon>Aureobasidium</taxon>
    </lineage>
</organism>
<feature type="domain" description="DRBM" evidence="3">
    <location>
        <begin position="207"/>
        <end position="272"/>
    </location>
</feature>
<keyword evidence="1" id="KW-0694">RNA-binding</keyword>
<reference evidence="4" key="1">
    <citation type="journal article" date="2021" name="J Fungi (Basel)">
        <title>Virulence traits and population genomics of the black yeast Aureobasidium melanogenum.</title>
        <authorList>
            <person name="Cernosa A."/>
            <person name="Sun X."/>
            <person name="Gostincar C."/>
            <person name="Fang C."/>
            <person name="Gunde-Cimerman N."/>
            <person name="Song Z."/>
        </authorList>
    </citation>
    <scope>NUCLEOTIDE SEQUENCE</scope>
    <source>
        <strain evidence="4">EXF-8016</strain>
    </source>
</reference>
<name>A0A9P8K259_AURME</name>
<dbReference type="InterPro" id="IPR014720">
    <property type="entry name" value="dsRBD_dom"/>
</dbReference>
<dbReference type="OrthoDB" id="3767426at2759"/>
<evidence type="ECO:0000259" key="3">
    <source>
        <dbReference type="PROSITE" id="PS50137"/>
    </source>
</evidence>
<protein>
    <recommendedName>
        <fullName evidence="3">DRBM domain-containing protein</fullName>
    </recommendedName>
</protein>
<accession>A0A9P8K259</accession>
<sequence length="275" mass="30997">MPTNDDFVSLRDDLETISMDDEDFAESNIEDMESDPEAETSMTIDYWFGKMYLRCTVAEQLLRDPIDGKSLEAADSMLDTQLQQYPYEGVLTTLQAQGIARPDYIIASRRTATSRTEASRMALSTLIGNIVRTGRRGERRALLACLRRSRGVDPLSDSQEHPHTSTSNGRAEPPPQEGMWPGRPALSREQRPTPPTEQDGPPEEMAKYTMALKEHGDRIDAQPSYRTIIISQYPPRFKSVVSLEGIEENGESRTKKDAKHIASRKMCERLGIRFA</sequence>